<keyword evidence="5" id="KW-0961">Cell wall biogenesis/degradation</keyword>
<comment type="similarity">
    <text evidence="1">Belongs to the glycosyl hydrolase 5 (cellulase A) family.</text>
</comment>
<organism evidence="10 11">
    <name type="scientific">Puccinia striiformis</name>
    <dbReference type="NCBI Taxonomy" id="27350"/>
    <lineage>
        <taxon>Eukaryota</taxon>
        <taxon>Fungi</taxon>
        <taxon>Dikarya</taxon>
        <taxon>Basidiomycota</taxon>
        <taxon>Pucciniomycotina</taxon>
        <taxon>Pucciniomycetes</taxon>
        <taxon>Pucciniales</taxon>
        <taxon>Pucciniaceae</taxon>
        <taxon>Puccinia</taxon>
    </lineage>
</organism>
<dbReference type="VEuPathDB" id="FungiDB:PSHT_15088"/>
<accession>A0A2S4UGX8</accession>
<keyword evidence="2" id="KW-0378">Hydrolase</keyword>
<dbReference type="PANTHER" id="PTHR31297:SF34">
    <property type="entry name" value="GLUCAN 1,3-BETA-GLUCOSIDASE 2"/>
    <property type="match status" value="1"/>
</dbReference>
<proteinExistence type="inferred from homology"/>
<dbReference type="GO" id="GO:0009986">
    <property type="term" value="C:cell surface"/>
    <property type="evidence" value="ECO:0007669"/>
    <property type="project" value="TreeGrafter"/>
</dbReference>
<dbReference type="GO" id="GO:0005576">
    <property type="term" value="C:extracellular region"/>
    <property type="evidence" value="ECO:0007669"/>
    <property type="project" value="TreeGrafter"/>
</dbReference>
<dbReference type="OrthoDB" id="62120at2759"/>
<keyword evidence="9" id="KW-0812">Transmembrane</keyword>
<dbReference type="InterPro" id="IPR050386">
    <property type="entry name" value="Glycosyl_hydrolase_5"/>
</dbReference>
<dbReference type="EC" id="3.2.1.58" evidence="7"/>
<protein>
    <recommendedName>
        <fullName evidence="7">glucan 1,3-beta-glucosidase</fullName>
        <ecNumber evidence="7">3.2.1.58</ecNumber>
    </recommendedName>
</protein>
<feature type="transmembrane region" description="Helical" evidence="9">
    <location>
        <begin position="93"/>
        <end position="115"/>
    </location>
</feature>
<reference evidence="11" key="2">
    <citation type="journal article" date="2018" name="BMC Genomics">
        <title>Genomic insights into host adaptation between the wheat stripe rust pathogen (Puccinia striiformis f. sp. tritici) and the barley stripe rust pathogen (Puccinia striiformis f. sp. hordei).</title>
        <authorList>
            <person name="Xia C."/>
            <person name="Wang M."/>
            <person name="Yin C."/>
            <person name="Cornejo O.E."/>
            <person name="Hulbert S.H."/>
            <person name="Chen X."/>
        </authorList>
    </citation>
    <scope>NUCLEOTIDE SEQUENCE [LARGE SCALE GENOMIC DNA]</scope>
    <source>
        <strain evidence="11">93TX-2</strain>
    </source>
</reference>
<dbReference type="GO" id="GO:0004338">
    <property type="term" value="F:glucan exo-1,3-beta-glucosidase activity"/>
    <property type="evidence" value="ECO:0007669"/>
    <property type="project" value="UniProtKB-EC"/>
</dbReference>
<evidence type="ECO:0000256" key="4">
    <source>
        <dbReference type="ARBA" id="ARBA00023295"/>
    </source>
</evidence>
<evidence type="ECO:0000256" key="5">
    <source>
        <dbReference type="ARBA" id="ARBA00023316"/>
    </source>
</evidence>
<evidence type="ECO:0000256" key="3">
    <source>
        <dbReference type="ARBA" id="ARBA00023180"/>
    </source>
</evidence>
<dbReference type="VEuPathDB" id="FungiDB:PSTT_08314"/>
<reference evidence="10 11" key="1">
    <citation type="submission" date="2017-12" db="EMBL/GenBank/DDBJ databases">
        <title>Gene loss provides genomic basis for host adaptation in cereal stripe rust fungi.</title>
        <authorList>
            <person name="Xia C."/>
        </authorList>
    </citation>
    <scope>NUCLEOTIDE SEQUENCE [LARGE SCALE GENOMIC DNA]</scope>
    <source>
        <strain evidence="10 11">93TX-2</strain>
    </source>
</reference>
<evidence type="ECO:0000256" key="1">
    <source>
        <dbReference type="ARBA" id="ARBA00005641"/>
    </source>
</evidence>
<feature type="non-terminal residue" evidence="10">
    <location>
        <position position="1"/>
    </location>
</feature>
<dbReference type="Proteomes" id="UP000238274">
    <property type="component" value="Unassembled WGS sequence"/>
</dbReference>
<dbReference type="SUPFAM" id="SSF51445">
    <property type="entry name" value="(Trans)glycosidases"/>
    <property type="match status" value="1"/>
</dbReference>
<evidence type="ECO:0000256" key="7">
    <source>
        <dbReference type="ARBA" id="ARBA00038929"/>
    </source>
</evidence>
<evidence type="ECO:0000313" key="10">
    <source>
        <dbReference type="EMBL" id="POV96530.1"/>
    </source>
</evidence>
<keyword evidence="9" id="KW-0472">Membrane</keyword>
<comment type="caution">
    <text evidence="10">The sequence shown here is derived from an EMBL/GenBank/DDBJ whole genome shotgun (WGS) entry which is preliminary data.</text>
</comment>
<evidence type="ECO:0000256" key="2">
    <source>
        <dbReference type="ARBA" id="ARBA00022801"/>
    </source>
</evidence>
<keyword evidence="3" id="KW-0325">Glycoprotein</keyword>
<dbReference type="AlphaFoldDB" id="A0A2S4UGX8"/>
<dbReference type="InterPro" id="IPR017853">
    <property type="entry name" value="GH"/>
</dbReference>
<evidence type="ECO:0000256" key="6">
    <source>
        <dbReference type="ARBA" id="ARBA00036824"/>
    </source>
</evidence>
<dbReference type="PANTHER" id="PTHR31297">
    <property type="entry name" value="GLUCAN ENDO-1,6-BETA-GLUCOSIDASE B"/>
    <property type="match status" value="1"/>
</dbReference>
<comment type="catalytic activity">
    <reaction evidence="6">
        <text>Successive hydrolysis of beta-D-glucose units from the non-reducing ends of (1-&gt;3)-beta-D-glucans, releasing alpha-glucose.</text>
        <dbReference type="EC" id="3.2.1.58"/>
    </reaction>
</comment>
<evidence type="ECO:0000256" key="8">
    <source>
        <dbReference type="SAM" id="MobiDB-lite"/>
    </source>
</evidence>
<keyword evidence="11" id="KW-1185">Reference proteome</keyword>
<keyword evidence="9" id="KW-1133">Transmembrane helix</keyword>
<sequence length="626" mass="67285">DIPLTAPTHPQDPYDVIYEGSEHQATPQFLGAAMRDYRPVSGLSNYTDTSSLKSRIIDDTYDPSAPFMPDPGEDPSSTQSRTGLTTNATRNRLIGCIAIAVVLGLILAGILGSVLGTRSNKNKLTDGSEDHTVAGSGGASTGKGGKLWGVGGNTIKVTQGDQPSLEETWDYSKNQMLGVNLGGWLVLEPFITPSLFKPYANSAHPVLDEWTLCETLDIASAGLNWVRLPVAWWMIETLGNRPFITGVSFKYFLKAITWARKYGLRINLDLHAGPGSQNGWNHWGKLDTIQLLTTLNYVRTLTQFIIQSQYKHVIPMFSVLNEAQTGIIGVGVMRSWYYQVYQMLQNIGGTGTGNGPFMAIHKGNQNSNTVAMNSLKPCQQLASSTNSTLAGFGLSISGEFSLAINDCGLLYVNNVGSRTRFEGTYPNATAPDAQYKENGFGDMAQTQQDVIRNSFSWTWKSSPSTKQDNVPNLMWNYQGGLRNGYIRQDARVSNGCCAAVSAAQGVMYAPKIVSGDLNTWQVGGQGAGQILASEVQKYSQFPPDVIGGGPGGLNYPAASLHRYVAAGNPVTLVPSPLTNGANHITAGSGWTNSQDTATSWIAQPGCQYPDPWGGVLAPAPTHPCGV</sequence>
<evidence type="ECO:0000256" key="9">
    <source>
        <dbReference type="SAM" id="Phobius"/>
    </source>
</evidence>
<gene>
    <name evidence="10" type="ORF">PSHT_15088</name>
</gene>
<name>A0A2S4UGX8_9BASI</name>
<dbReference type="EMBL" id="PKSM01000366">
    <property type="protein sequence ID" value="POV96530.1"/>
    <property type="molecule type" value="Genomic_DNA"/>
</dbReference>
<reference evidence="11" key="3">
    <citation type="journal article" date="2018" name="Mol. Plant Microbe Interact.">
        <title>Genome sequence resources for the wheat stripe rust pathogen (Puccinia striiformis f. sp. tritici) and the barley stripe rust pathogen (Puccinia striiformis f. sp. hordei).</title>
        <authorList>
            <person name="Xia C."/>
            <person name="Wang M."/>
            <person name="Yin C."/>
            <person name="Cornejo O.E."/>
            <person name="Hulbert S.H."/>
            <person name="Chen X."/>
        </authorList>
    </citation>
    <scope>NUCLEOTIDE SEQUENCE [LARGE SCALE GENOMIC DNA]</scope>
    <source>
        <strain evidence="11">93TX-2</strain>
    </source>
</reference>
<keyword evidence="4" id="KW-0326">Glycosidase</keyword>
<evidence type="ECO:0000313" key="11">
    <source>
        <dbReference type="Proteomes" id="UP000238274"/>
    </source>
</evidence>
<dbReference type="Gene3D" id="3.20.20.80">
    <property type="entry name" value="Glycosidases"/>
    <property type="match status" value="1"/>
</dbReference>
<feature type="region of interest" description="Disordered" evidence="8">
    <location>
        <begin position="60"/>
        <end position="83"/>
    </location>
</feature>
<dbReference type="GO" id="GO:0009251">
    <property type="term" value="P:glucan catabolic process"/>
    <property type="evidence" value="ECO:0007669"/>
    <property type="project" value="TreeGrafter"/>
</dbReference>
<dbReference type="GO" id="GO:0071555">
    <property type="term" value="P:cell wall organization"/>
    <property type="evidence" value="ECO:0007669"/>
    <property type="project" value="UniProtKB-KW"/>
</dbReference>